<organism evidence="1 2">
    <name type="scientific">Irpex rosettiformis</name>
    <dbReference type="NCBI Taxonomy" id="378272"/>
    <lineage>
        <taxon>Eukaryota</taxon>
        <taxon>Fungi</taxon>
        <taxon>Dikarya</taxon>
        <taxon>Basidiomycota</taxon>
        <taxon>Agaricomycotina</taxon>
        <taxon>Agaricomycetes</taxon>
        <taxon>Polyporales</taxon>
        <taxon>Irpicaceae</taxon>
        <taxon>Irpex</taxon>
    </lineage>
</organism>
<evidence type="ECO:0000313" key="1">
    <source>
        <dbReference type="EMBL" id="KAI0083883.1"/>
    </source>
</evidence>
<comment type="caution">
    <text evidence="1">The sequence shown here is derived from an EMBL/GenBank/DDBJ whole genome shotgun (WGS) entry which is preliminary data.</text>
</comment>
<dbReference type="EMBL" id="MU274951">
    <property type="protein sequence ID" value="KAI0083883.1"/>
    <property type="molecule type" value="Genomic_DNA"/>
</dbReference>
<name>A0ACB8TPD1_9APHY</name>
<accession>A0ACB8TPD1</accession>
<evidence type="ECO:0000313" key="2">
    <source>
        <dbReference type="Proteomes" id="UP001055072"/>
    </source>
</evidence>
<keyword evidence="2" id="KW-1185">Reference proteome</keyword>
<sequence length="838" mass="93828">MAGRWIGPLHPKVFLDSLLPVSRTNLANMPKGVEFTIPRDGKDPLGKEMHEQFAHAIANNNLSPNMEIFIFVDKTNDGMTLRPDAGFEEIHRVIPASPENNGTKAIHKQPKATDRLQAFNCCRDALVVEFKKLADHDPFFRVASEDIVSVVQQHSTHPFQLLIFGQYARFIYFDHGRAIVSERVDYVEDSSLLIEFMWRFNHISNVGKGRDSTTITAFLGEQMRFTSDVFLENMKNPSQLVLPTSMDLTMPGKYPIHNMSVKESDSNTMELPHIPGMICGEYIKGLGDNNLSQSTKGVQWTLRRQDLSVGCANPRDHAHNRMTQRIAYPIEAVTDSKQYIKAFYSAMQVIERACADVGGCSILHKDVTIGSVIINGKDDDADVEVLEDWGHARVLVSTLKEACERQKCNTGTWLFMSVGLLQNWKEVHEILDDFESVLWTELYGALHRFKHTGEVYKEVFTEKNLKMAPYWRPTHILVGGHYKYTLLHTFPQRVAFSCKPLGYLFMRLIDTIREYYAAEYGLRRARSAATRDSDEDSSGGDVDSEGNDKYSSLLSKASEAFKNQHAIVSNPQSWLNIFDSVLDREGWCDDLMPKDPYSMQIENQEAQQIETPIQKVFEASTRSHSEILEVEDEDSDDLEIVGCIYVGDVIEAERDPRIPLIPASEYFRRGLDADGNEPAPQPANVVSPPSFTSPLCKPLEDSGVTGNTFSSESLSTDSISEQRKRKHKDNDSEGSGGKTAGSSESEVRSEPSPMQKRPRRTRAPATSSLPSASDNTTRPQTRLATARQLSGEASVGASKLGHLSISPTQRTQANLKGKDKLVKGKGKRKGKETGRSRN</sequence>
<protein>
    <submittedName>
        <fullName evidence="1">Uncharacterized protein</fullName>
    </submittedName>
</protein>
<reference evidence="1" key="1">
    <citation type="journal article" date="2021" name="Environ. Microbiol.">
        <title>Gene family expansions and transcriptome signatures uncover fungal adaptations to wood decay.</title>
        <authorList>
            <person name="Hage H."/>
            <person name="Miyauchi S."/>
            <person name="Viragh M."/>
            <person name="Drula E."/>
            <person name="Min B."/>
            <person name="Chaduli D."/>
            <person name="Navarro D."/>
            <person name="Favel A."/>
            <person name="Norest M."/>
            <person name="Lesage-Meessen L."/>
            <person name="Balint B."/>
            <person name="Merenyi Z."/>
            <person name="de Eugenio L."/>
            <person name="Morin E."/>
            <person name="Martinez A.T."/>
            <person name="Baldrian P."/>
            <person name="Stursova M."/>
            <person name="Martinez M.J."/>
            <person name="Novotny C."/>
            <person name="Magnuson J.K."/>
            <person name="Spatafora J.W."/>
            <person name="Maurice S."/>
            <person name="Pangilinan J."/>
            <person name="Andreopoulos W."/>
            <person name="LaButti K."/>
            <person name="Hundley H."/>
            <person name="Na H."/>
            <person name="Kuo A."/>
            <person name="Barry K."/>
            <person name="Lipzen A."/>
            <person name="Henrissat B."/>
            <person name="Riley R."/>
            <person name="Ahrendt S."/>
            <person name="Nagy L.G."/>
            <person name="Grigoriev I.V."/>
            <person name="Martin F."/>
            <person name="Rosso M.N."/>
        </authorList>
    </citation>
    <scope>NUCLEOTIDE SEQUENCE</scope>
    <source>
        <strain evidence="1">CBS 384.51</strain>
    </source>
</reference>
<proteinExistence type="predicted"/>
<gene>
    <name evidence="1" type="ORF">BDY19DRAFT_609070</name>
</gene>
<dbReference type="Proteomes" id="UP001055072">
    <property type="component" value="Unassembled WGS sequence"/>
</dbReference>